<keyword evidence="1" id="KW-1133">Transmembrane helix</keyword>
<dbReference type="AlphaFoldDB" id="A0A8B3DGU8"/>
<dbReference type="Proteomes" id="UP000253437">
    <property type="component" value="Unassembled WGS sequence"/>
</dbReference>
<comment type="caution">
    <text evidence="2">The sequence shown here is derived from an EMBL/GenBank/DDBJ whole genome shotgun (WGS) entry which is preliminary data.</text>
</comment>
<evidence type="ECO:0000313" key="2">
    <source>
        <dbReference type="EMBL" id="RIW10822.1"/>
    </source>
</evidence>
<organism evidence="2 3">
    <name type="scientific">Vibrio harveyi</name>
    <name type="common">Beneckea harveyi</name>
    <dbReference type="NCBI Taxonomy" id="669"/>
    <lineage>
        <taxon>Bacteria</taxon>
        <taxon>Pseudomonadati</taxon>
        <taxon>Pseudomonadota</taxon>
        <taxon>Gammaproteobacteria</taxon>
        <taxon>Vibrionales</taxon>
        <taxon>Vibrionaceae</taxon>
        <taxon>Vibrio</taxon>
    </lineage>
</organism>
<evidence type="ECO:0000313" key="3">
    <source>
        <dbReference type="Proteomes" id="UP000253437"/>
    </source>
</evidence>
<feature type="transmembrane region" description="Helical" evidence="1">
    <location>
        <begin position="12"/>
        <end position="31"/>
    </location>
</feature>
<evidence type="ECO:0000256" key="1">
    <source>
        <dbReference type="SAM" id="Phobius"/>
    </source>
</evidence>
<sequence length="177" mass="19291">MKRKSGFTLIELVVVIVILGILAVTAAPRFLNIQDDAREARLEGMKGAIASALAIGYGKMATAGLESVPYVSNKKTDYPATNLPFDGCKTSDSMQCTFLYGYPDADDHTIGLLIQGINESSNSDWKTFHHEAGSFTREMVIAPRDDPRASLTQCGILYGPPMSKNKSYKLEILPCPK</sequence>
<proteinExistence type="predicted"/>
<gene>
    <name evidence="2" type="ORF">DS957_016350</name>
</gene>
<dbReference type="Gene3D" id="3.30.700.10">
    <property type="entry name" value="Glycoprotein, Type 4 Pilin"/>
    <property type="match status" value="1"/>
</dbReference>
<name>A0A8B3DGU8_VIBHA</name>
<dbReference type="PANTHER" id="PTHR30093:SF7">
    <property type="entry name" value="MSHA MAJOR PILIN SUBUNIT MSHA"/>
    <property type="match status" value="1"/>
</dbReference>
<keyword evidence="1" id="KW-0472">Membrane</keyword>
<dbReference type="PANTHER" id="PTHR30093">
    <property type="entry name" value="GENERAL SECRETION PATHWAY PROTEIN G"/>
    <property type="match status" value="1"/>
</dbReference>
<dbReference type="SUPFAM" id="SSF54523">
    <property type="entry name" value="Pili subunits"/>
    <property type="match status" value="1"/>
</dbReference>
<keyword evidence="1" id="KW-0812">Transmembrane</keyword>
<dbReference type="InterPro" id="IPR012902">
    <property type="entry name" value="N_methyl_site"/>
</dbReference>
<accession>A0A8B3DGU8</accession>
<reference evidence="2 3" key="1">
    <citation type="submission" date="2018-08" db="EMBL/GenBank/DDBJ databases">
        <title>Vibrio harveyi strains pathogenic to white snook Centropomus viridis Lockington (1877) and potential probiotic bacteria.</title>
        <authorList>
            <person name="Soto-Rodriguez S."/>
            <person name="Gomez-Gil B."/>
            <person name="Lozano-Olvera R."/>
        </authorList>
    </citation>
    <scope>NUCLEOTIDE SEQUENCE [LARGE SCALE GENOMIC DNA]</scope>
    <source>
        <strain evidence="2 3">CAIM 1508</strain>
    </source>
</reference>
<dbReference type="PROSITE" id="PS00409">
    <property type="entry name" value="PROKAR_NTER_METHYL"/>
    <property type="match status" value="1"/>
</dbReference>
<dbReference type="InterPro" id="IPR045584">
    <property type="entry name" value="Pilin-like"/>
</dbReference>
<dbReference type="EMBL" id="QOUW02000066">
    <property type="protein sequence ID" value="RIW10822.1"/>
    <property type="molecule type" value="Genomic_DNA"/>
</dbReference>
<protein>
    <submittedName>
        <fullName evidence="2">Prepilin-type N-terminal cleavage/methylation domain-containing protein</fullName>
    </submittedName>
</protein>
<dbReference type="RefSeq" id="WP_114092475.1">
    <property type="nucleotide sequence ID" value="NZ_CP104017.1"/>
</dbReference>
<dbReference type="Pfam" id="PF07963">
    <property type="entry name" value="N_methyl"/>
    <property type="match status" value="1"/>
</dbReference>
<dbReference type="NCBIfam" id="TIGR02532">
    <property type="entry name" value="IV_pilin_GFxxxE"/>
    <property type="match status" value="1"/>
</dbReference>